<dbReference type="PANTHER" id="PTHR30094">
    <property type="entry name" value="BIFUNCTIONAL GLUTATHIONYLSPERMIDINE SYNTHETASE/AMIDASE-RELATED"/>
    <property type="match status" value="1"/>
</dbReference>
<dbReference type="AlphaFoldDB" id="A0A067BYD7"/>
<dbReference type="SUPFAM" id="SSF54001">
    <property type="entry name" value="Cysteine proteinases"/>
    <property type="match status" value="1"/>
</dbReference>
<dbReference type="OrthoDB" id="299748at2759"/>
<dbReference type="InterPro" id="IPR007921">
    <property type="entry name" value="CHAP_dom"/>
</dbReference>
<sequence>MFKAALIALILGAVVAVPAPFGTLLGVTHGNTSVYSCNHPTEDKSNYYPPGTDETNGTYTGLRWQCVELARRYLFLNHQLLFASVDGAVDIFNLSTITDVGRNVSVPFTAHAQGSATPPVRGSLLIYKNVGYYAPWGHVAVVVDVHTSHIDIAEQNVDDSVWPPGQAYSRRLNVTRSSASFTVDKLYDDEVVLGWMTTPLHPAC</sequence>
<evidence type="ECO:0000313" key="3">
    <source>
        <dbReference type="EMBL" id="KDO19326.1"/>
    </source>
</evidence>
<keyword evidence="4" id="KW-1185">Reference proteome</keyword>
<evidence type="ECO:0000259" key="2">
    <source>
        <dbReference type="PROSITE" id="PS50911"/>
    </source>
</evidence>
<feature type="signal peptide" evidence="1">
    <location>
        <begin position="1"/>
        <end position="16"/>
    </location>
</feature>
<gene>
    <name evidence="3" type="ORF">SPRG_15528</name>
</gene>
<dbReference type="Pfam" id="PF05257">
    <property type="entry name" value="CHAP"/>
    <property type="match status" value="1"/>
</dbReference>
<dbReference type="Gene3D" id="3.90.1720.10">
    <property type="entry name" value="endopeptidase domain like (from Nostoc punctiforme)"/>
    <property type="match status" value="1"/>
</dbReference>
<dbReference type="VEuPathDB" id="FungiDB:SPRG_15528"/>
<feature type="chain" id="PRO_5001638020" description="Peptidase C51 domain-containing protein" evidence="1">
    <location>
        <begin position="17"/>
        <end position="204"/>
    </location>
</feature>
<keyword evidence="1" id="KW-0732">Signal</keyword>
<feature type="domain" description="Peptidase C51" evidence="2">
    <location>
        <begin position="41"/>
        <end position="183"/>
    </location>
</feature>
<reference evidence="3 4" key="1">
    <citation type="journal article" date="2013" name="PLoS Genet.">
        <title>Distinctive expansion of potential virulence genes in the genome of the oomycete fish pathogen Saprolegnia parasitica.</title>
        <authorList>
            <person name="Jiang R.H."/>
            <person name="de Bruijn I."/>
            <person name="Haas B.J."/>
            <person name="Belmonte R."/>
            <person name="Lobach L."/>
            <person name="Christie J."/>
            <person name="van den Ackerveken G."/>
            <person name="Bottin A."/>
            <person name="Bulone V."/>
            <person name="Diaz-Moreno S.M."/>
            <person name="Dumas B."/>
            <person name="Fan L."/>
            <person name="Gaulin E."/>
            <person name="Govers F."/>
            <person name="Grenville-Briggs L.J."/>
            <person name="Horner N.R."/>
            <person name="Levin J.Z."/>
            <person name="Mammella M."/>
            <person name="Meijer H.J."/>
            <person name="Morris P."/>
            <person name="Nusbaum C."/>
            <person name="Oome S."/>
            <person name="Phillips A.J."/>
            <person name="van Rooyen D."/>
            <person name="Rzeszutek E."/>
            <person name="Saraiva M."/>
            <person name="Secombes C.J."/>
            <person name="Seidl M.F."/>
            <person name="Snel B."/>
            <person name="Stassen J.H."/>
            <person name="Sykes S."/>
            <person name="Tripathy S."/>
            <person name="van den Berg H."/>
            <person name="Vega-Arreguin J.C."/>
            <person name="Wawra S."/>
            <person name="Young S.K."/>
            <person name="Zeng Q."/>
            <person name="Dieguez-Uribeondo J."/>
            <person name="Russ C."/>
            <person name="Tyler B.M."/>
            <person name="van West P."/>
        </authorList>
    </citation>
    <scope>NUCLEOTIDE SEQUENCE [LARGE SCALE GENOMIC DNA]</scope>
    <source>
        <strain evidence="3 4">CBS 223.65</strain>
    </source>
</reference>
<dbReference type="Proteomes" id="UP000030745">
    <property type="component" value="Unassembled WGS sequence"/>
</dbReference>
<dbReference type="InterPro" id="IPR051705">
    <property type="entry name" value="Gsp_Synthetase/Amidase"/>
</dbReference>
<dbReference type="PROSITE" id="PS50911">
    <property type="entry name" value="CHAP"/>
    <property type="match status" value="1"/>
</dbReference>
<dbReference type="RefSeq" id="XP_012209969.1">
    <property type="nucleotide sequence ID" value="XM_012354579.1"/>
</dbReference>
<dbReference type="GO" id="GO:0016874">
    <property type="term" value="F:ligase activity"/>
    <property type="evidence" value="ECO:0007669"/>
    <property type="project" value="TreeGrafter"/>
</dbReference>
<name>A0A067BYD7_SAPPC</name>
<dbReference type="EMBL" id="KK583357">
    <property type="protein sequence ID" value="KDO19326.1"/>
    <property type="molecule type" value="Genomic_DNA"/>
</dbReference>
<dbReference type="OMA" id="YLYEIHY"/>
<dbReference type="KEGG" id="spar:SPRG_15528"/>
<organism evidence="3 4">
    <name type="scientific">Saprolegnia parasitica (strain CBS 223.65)</name>
    <dbReference type="NCBI Taxonomy" id="695850"/>
    <lineage>
        <taxon>Eukaryota</taxon>
        <taxon>Sar</taxon>
        <taxon>Stramenopiles</taxon>
        <taxon>Oomycota</taxon>
        <taxon>Saprolegniomycetes</taxon>
        <taxon>Saprolegniales</taxon>
        <taxon>Saprolegniaceae</taxon>
        <taxon>Saprolegnia</taxon>
    </lineage>
</organism>
<evidence type="ECO:0000313" key="4">
    <source>
        <dbReference type="Proteomes" id="UP000030745"/>
    </source>
</evidence>
<accession>A0A067BYD7</accession>
<proteinExistence type="predicted"/>
<protein>
    <recommendedName>
        <fullName evidence="2">Peptidase C51 domain-containing protein</fullName>
    </recommendedName>
</protein>
<evidence type="ECO:0000256" key="1">
    <source>
        <dbReference type="SAM" id="SignalP"/>
    </source>
</evidence>
<dbReference type="PANTHER" id="PTHR30094:SF0">
    <property type="entry name" value="BIFUNCTIONAL GLUTATHIONYLSPERMIDINE SYNTHETASE_AMIDASE-RELATED"/>
    <property type="match status" value="1"/>
</dbReference>
<dbReference type="GeneID" id="24137249"/>
<dbReference type="InterPro" id="IPR038765">
    <property type="entry name" value="Papain-like_cys_pep_sf"/>
</dbReference>
<dbReference type="STRING" id="695850.A0A067BYD7"/>